<accession>A0A4Y2MX41</accession>
<protein>
    <submittedName>
        <fullName evidence="2">Uncharacterized protein</fullName>
    </submittedName>
</protein>
<keyword evidence="3" id="KW-1185">Reference proteome</keyword>
<evidence type="ECO:0000313" key="3">
    <source>
        <dbReference type="Proteomes" id="UP000499080"/>
    </source>
</evidence>
<evidence type="ECO:0000256" key="1">
    <source>
        <dbReference type="SAM" id="MobiDB-lite"/>
    </source>
</evidence>
<organism evidence="2 3">
    <name type="scientific">Araneus ventricosus</name>
    <name type="common">Orbweaver spider</name>
    <name type="synonym">Epeira ventricosa</name>
    <dbReference type="NCBI Taxonomy" id="182803"/>
    <lineage>
        <taxon>Eukaryota</taxon>
        <taxon>Metazoa</taxon>
        <taxon>Ecdysozoa</taxon>
        <taxon>Arthropoda</taxon>
        <taxon>Chelicerata</taxon>
        <taxon>Arachnida</taxon>
        <taxon>Araneae</taxon>
        <taxon>Araneomorphae</taxon>
        <taxon>Entelegynae</taxon>
        <taxon>Araneoidea</taxon>
        <taxon>Araneidae</taxon>
        <taxon>Araneus</taxon>
    </lineage>
</organism>
<feature type="region of interest" description="Disordered" evidence="1">
    <location>
        <begin position="25"/>
        <end position="68"/>
    </location>
</feature>
<evidence type="ECO:0000313" key="2">
    <source>
        <dbReference type="EMBL" id="GBN31263.1"/>
    </source>
</evidence>
<reference evidence="2 3" key="1">
    <citation type="journal article" date="2019" name="Sci. Rep.">
        <title>Orb-weaving spider Araneus ventricosus genome elucidates the spidroin gene catalogue.</title>
        <authorList>
            <person name="Kono N."/>
            <person name="Nakamura H."/>
            <person name="Ohtoshi R."/>
            <person name="Moran D.A.P."/>
            <person name="Shinohara A."/>
            <person name="Yoshida Y."/>
            <person name="Fujiwara M."/>
            <person name="Mori M."/>
            <person name="Tomita M."/>
            <person name="Arakawa K."/>
        </authorList>
    </citation>
    <scope>NUCLEOTIDE SEQUENCE [LARGE SCALE GENOMIC DNA]</scope>
</reference>
<feature type="compositionally biased region" description="Basic residues" evidence="1">
    <location>
        <begin position="41"/>
        <end position="55"/>
    </location>
</feature>
<proteinExistence type="predicted"/>
<dbReference type="Proteomes" id="UP000499080">
    <property type="component" value="Unassembled WGS sequence"/>
</dbReference>
<dbReference type="AlphaFoldDB" id="A0A4Y2MX41"/>
<sequence>MSPIVNSQVAKSEAISRWAGANVANCEQPSRQERSDFPLAGRKRRQLRTKRKPSRQAKPFGANVANCEQTSRQKRSAFSLAWRKCRQVPSAGRKCRQL</sequence>
<comment type="caution">
    <text evidence="2">The sequence shown here is derived from an EMBL/GenBank/DDBJ whole genome shotgun (WGS) entry which is preliminary data.</text>
</comment>
<gene>
    <name evidence="2" type="ORF">AVEN_122291_1</name>
</gene>
<name>A0A4Y2MX41_ARAVE</name>
<dbReference type="EMBL" id="BGPR01008058">
    <property type="protein sequence ID" value="GBN31263.1"/>
    <property type="molecule type" value="Genomic_DNA"/>
</dbReference>